<accession>A0AC35TYY3</accession>
<reference evidence="2" key="1">
    <citation type="submission" date="2016-11" db="UniProtKB">
        <authorList>
            <consortium name="WormBaseParasite"/>
        </authorList>
    </citation>
    <scope>IDENTIFICATION</scope>
    <source>
        <strain evidence="2">KR3021</strain>
    </source>
</reference>
<evidence type="ECO:0000313" key="2">
    <source>
        <dbReference type="WBParaSite" id="RSKR_0000583100.1"/>
    </source>
</evidence>
<dbReference type="Proteomes" id="UP000095286">
    <property type="component" value="Unplaced"/>
</dbReference>
<organism evidence="1 2">
    <name type="scientific">Rhabditophanes sp. KR3021</name>
    <dbReference type="NCBI Taxonomy" id="114890"/>
    <lineage>
        <taxon>Eukaryota</taxon>
        <taxon>Metazoa</taxon>
        <taxon>Ecdysozoa</taxon>
        <taxon>Nematoda</taxon>
        <taxon>Chromadorea</taxon>
        <taxon>Rhabditida</taxon>
        <taxon>Tylenchina</taxon>
        <taxon>Panagrolaimomorpha</taxon>
        <taxon>Strongyloidoidea</taxon>
        <taxon>Alloionematidae</taxon>
        <taxon>Rhabditophanes</taxon>
    </lineage>
</organism>
<protein>
    <submittedName>
        <fullName evidence="2">Lipoprotein</fullName>
    </submittedName>
</protein>
<proteinExistence type="predicted"/>
<dbReference type="WBParaSite" id="RSKR_0000583100.1">
    <property type="protein sequence ID" value="RSKR_0000583100.1"/>
    <property type="gene ID" value="RSKR_0000583100"/>
</dbReference>
<sequence length="299" mass="33317">MMVIERFNVAWLTIGFMLFAVGSCQRDELTQTAGEGAKFVGDILKLFVDREQQQKSPSSGLPKESNIFSAFQSQPPQHNKPAPNLFSAFVPQQSQQAKSNPNMLGPFNLQPQKSNAKENDETWGVLAKQMLNMFGPPTTTPPPKPTNFLTDTLGKYLGGFMNGGDNKNQPKETNLIEKNAEDRHLLFGNWANLFDKGSPTPNNKKIDTGDGNFDRFVIREKTNGESFLDNLVGSKWNERGLQWTDGNLKLVNKKGKDILGSEVAVHDTSIDIPMQQWLNIAGNLLGTVADQVPQNRKYY</sequence>
<evidence type="ECO:0000313" key="1">
    <source>
        <dbReference type="Proteomes" id="UP000095286"/>
    </source>
</evidence>
<name>A0AC35TYY3_9BILA</name>